<keyword evidence="3" id="KW-1185">Reference proteome</keyword>
<name>A0A182LZI0_9DIPT</name>
<dbReference type="EMBL" id="AXCM01002097">
    <property type="status" value="NOT_ANNOTATED_CDS"/>
    <property type="molecule type" value="Genomic_DNA"/>
</dbReference>
<evidence type="ECO:0000313" key="2">
    <source>
        <dbReference type="EnsemblMetazoa" id="ACUA005719-PA"/>
    </source>
</evidence>
<dbReference type="Proteomes" id="UP000075883">
    <property type="component" value="Unassembled WGS sequence"/>
</dbReference>
<dbReference type="EnsemblMetazoa" id="ACUA005719-RA">
    <property type="protein sequence ID" value="ACUA005719-PA"/>
    <property type="gene ID" value="ACUA005719"/>
</dbReference>
<reference evidence="2" key="2">
    <citation type="submission" date="2020-05" db="UniProtKB">
        <authorList>
            <consortium name="EnsemblMetazoa"/>
        </authorList>
    </citation>
    <scope>IDENTIFICATION</scope>
    <source>
        <strain evidence="2">A-37</strain>
    </source>
</reference>
<proteinExistence type="predicted"/>
<feature type="region of interest" description="Disordered" evidence="1">
    <location>
        <begin position="1"/>
        <end position="38"/>
    </location>
</feature>
<feature type="region of interest" description="Disordered" evidence="1">
    <location>
        <begin position="83"/>
        <end position="105"/>
    </location>
</feature>
<sequence length="122" mass="13593">MGKSAPLPDPAPTRSRHVSDPHAPTAPERTPIQPETPARKLKATLWSMFFICAKKYYTDTYRMVHGWSGSAAEEIEAPVFERTEPKFESHSGCTPVRRTGYPVAGTFKSRKQEMAGQDLSTL</sequence>
<reference evidence="3" key="1">
    <citation type="submission" date="2013-09" db="EMBL/GenBank/DDBJ databases">
        <title>The Genome Sequence of Anopheles culicifacies species A.</title>
        <authorList>
            <consortium name="The Broad Institute Genomics Platform"/>
            <person name="Neafsey D.E."/>
            <person name="Besansky N."/>
            <person name="Howell P."/>
            <person name="Walton C."/>
            <person name="Young S.K."/>
            <person name="Zeng Q."/>
            <person name="Gargeya S."/>
            <person name="Fitzgerald M."/>
            <person name="Haas B."/>
            <person name="Abouelleil A."/>
            <person name="Allen A.W."/>
            <person name="Alvarado L."/>
            <person name="Arachchi H.M."/>
            <person name="Berlin A.M."/>
            <person name="Chapman S.B."/>
            <person name="Gainer-Dewar J."/>
            <person name="Goldberg J."/>
            <person name="Griggs A."/>
            <person name="Gujja S."/>
            <person name="Hansen M."/>
            <person name="Howarth C."/>
            <person name="Imamovic A."/>
            <person name="Ireland A."/>
            <person name="Larimer J."/>
            <person name="McCowan C."/>
            <person name="Murphy C."/>
            <person name="Pearson M."/>
            <person name="Poon T.W."/>
            <person name="Priest M."/>
            <person name="Roberts A."/>
            <person name="Saif S."/>
            <person name="Shea T."/>
            <person name="Sisk P."/>
            <person name="Sykes S."/>
            <person name="Wortman J."/>
            <person name="Nusbaum C."/>
            <person name="Birren B."/>
        </authorList>
    </citation>
    <scope>NUCLEOTIDE SEQUENCE [LARGE SCALE GENOMIC DNA]</scope>
    <source>
        <strain evidence="3">A-37</strain>
    </source>
</reference>
<accession>A0A182LZI0</accession>
<protein>
    <submittedName>
        <fullName evidence="2">Uncharacterized protein</fullName>
    </submittedName>
</protein>
<evidence type="ECO:0000313" key="3">
    <source>
        <dbReference type="Proteomes" id="UP000075883"/>
    </source>
</evidence>
<organism evidence="2 3">
    <name type="scientific">Anopheles culicifacies</name>
    <dbReference type="NCBI Taxonomy" id="139723"/>
    <lineage>
        <taxon>Eukaryota</taxon>
        <taxon>Metazoa</taxon>
        <taxon>Ecdysozoa</taxon>
        <taxon>Arthropoda</taxon>
        <taxon>Hexapoda</taxon>
        <taxon>Insecta</taxon>
        <taxon>Pterygota</taxon>
        <taxon>Neoptera</taxon>
        <taxon>Endopterygota</taxon>
        <taxon>Diptera</taxon>
        <taxon>Nematocera</taxon>
        <taxon>Culicoidea</taxon>
        <taxon>Culicidae</taxon>
        <taxon>Anophelinae</taxon>
        <taxon>Anopheles</taxon>
        <taxon>culicifacies species complex</taxon>
    </lineage>
</organism>
<dbReference type="VEuPathDB" id="VectorBase:ACUA005719"/>
<dbReference type="AlphaFoldDB" id="A0A182LZI0"/>
<evidence type="ECO:0000256" key="1">
    <source>
        <dbReference type="SAM" id="MobiDB-lite"/>
    </source>
</evidence>